<evidence type="ECO:0000256" key="5">
    <source>
        <dbReference type="ARBA" id="ARBA00023015"/>
    </source>
</evidence>
<evidence type="ECO:0000256" key="4">
    <source>
        <dbReference type="ARBA" id="ARBA00023012"/>
    </source>
</evidence>
<dbReference type="PROSITE" id="PS50110">
    <property type="entry name" value="RESPONSE_REGULATORY"/>
    <property type="match status" value="1"/>
</dbReference>
<name>A0A8J8GFI0_9BACI</name>
<evidence type="ECO:0000256" key="2">
    <source>
        <dbReference type="ARBA" id="ARBA00022490"/>
    </source>
</evidence>
<evidence type="ECO:0000313" key="11">
    <source>
        <dbReference type="EMBL" id="NSL51365.1"/>
    </source>
</evidence>
<keyword evidence="6" id="KW-0238">DNA-binding</keyword>
<proteinExistence type="predicted"/>
<dbReference type="PANTHER" id="PTHR45526:SF1">
    <property type="entry name" value="TRANSCRIPTIONAL REGULATORY PROTEIN DCUR-RELATED"/>
    <property type="match status" value="1"/>
</dbReference>
<dbReference type="InterPro" id="IPR011006">
    <property type="entry name" value="CheY-like_superfamily"/>
</dbReference>
<feature type="domain" description="Response regulatory" evidence="10">
    <location>
        <begin position="7"/>
        <end position="123"/>
    </location>
</feature>
<dbReference type="GO" id="GO:0003677">
    <property type="term" value="F:DNA binding"/>
    <property type="evidence" value="ECO:0007669"/>
    <property type="project" value="UniProtKB-KW"/>
</dbReference>
<keyword evidence="7" id="KW-0010">Activator</keyword>
<dbReference type="InterPro" id="IPR005471">
    <property type="entry name" value="Tscrpt_reg_IclR_N"/>
</dbReference>
<dbReference type="InterPro" id="IPR024187">
    <property type="entry name" value="Sig_transdc_resp-reg_cit/mal"/>
</dbReference>
<keyword evidence="8" id="KW-0804">Transcription</keyword>
<dbReference type="InterPro" id="IPR001789">
    <property type="entry name" value="Sig_transdc_resp-reg_receiver"/>
</dbReference>
<gene>
    <name evidence="11" type="ORF">HR057_06215</name>
</gene>
<evidence type="ECO:0000256" key="9">
    <source>
        <dbReference type="PROSITE-ProRule" id="PRU00169"/>
    </source>
</evidence>
<dbReference type="SMART" id="SM00448">
    <property type="entry name" value="REC"/>
    <property type="match status" value="1"/>
</dbReference>
<comment type="subcellular location">
    <subcellularLocation>
        <location evidence="1">Cytoplasm</location>
    </subcellularLocation>
</comment>
<dbReference type="PANTHER" id="PTHR45526">
    <property type="entry name" value="TRANSCRIPTIONAL REGULATORY PROTEIN DPIA"/>
    <property type="match status" value="1"/>
</dbReference>
<dbReference type="Proteomes" id="UP000625804">
    <property type="component" value="Unassembled WGS sequence"/>
</dbReference>
<dbReference type="GO" id="GO:0003700">
    <property type="term" value="F:DNA-binding transcription factor activity"/>
    <property type="evidence" value="ECO:0007669"/>
    <property type="project" value="InterPro"/>
</dbReference>
<evidence type="ECO:0000256" key="3">
    <source>
        <dbReference type="ARBA" id="ARBA00022553"/>
    </source>
</evidence>
<dbReference type="SUPFAM" id="SSF46785">
    <property type="entry name" value="Winged helix' DNA-binding domain"/>
    <property type="match status" value="1"/>
</dbReference>
<keyword evidence="4" id="KW-0902">Two-component regulatory system</keyword>
<dbReference type="InterPro" id="IPR036388">
    <property type="entry name" value="WH-like_DNA-bd_sf"/>
</dbReference>
<dbReference type="SUPFAM" id="SSF52172">
    <property type="entry name" value="CheY-like"/>
    <property type="match status" value="1"/>
</dbReference>
<dbReference type="Pfam" id="PF00072">
    <property type="entry name" value="Response_reg"/>
    <property type="match status" value="1"/>
</dbReference>
<evidence type="ECO:0000313" key="12">
    <source>
        <dbReference type="Proteomes" id="UP000625804"/>
    </source>
</evidence>
<keyword evidence="5" id="KW-0805">Transcription regulation</keyword>
<comment type="caution">
    <text evidence="11">The sequence shown here is derived from an EMBL/GenBank/DDBJ whole genome shotgun (WGS) entry which is preliminary data.</text>
</comment>
<accession>A0A8J8GFI0</accession>
<keyword evidence="12" id="KW-1185">Reference proteome</keyword>
<keyword evidence="2" id="KW-0963">Cytoplasm</keyword>
<dbReference type="Gene3D" id="1.10.10.10">
    <property type="entry name" value="Winged helix-like DNA-binding domain superfamily/Winged helix DNA-binding domain"/>
    <property type="match status" value="1"/>
</dbReference>
<evidence type="ECO:0000256" key="8">
    <source>
        <dbReference type="ARBA" id="ARBA00023163"/>
    </source>
</evidence>
<evidence type="ECO:0000256" key="7">
    <source>
        <dbReference type="ARBA" id="ARBA00023159"/>
    </source>
</evidence>
<sequence length="230" mass="26449">MAQQIIKVVLIEDDPMVQEVNRQFIEKVDGFKIVGIASNGKEGLDLIKKHKPELVFVDIYMPAFDGLSLIHQIRKEGLSVDIIAITAASDMETIRDVLQNGAFDYIMKPFKFERIKKALENYRSFRKQLESKKTLTQKDLDQIRFEKEVYESSNLDLPKGLNEVTFKKIITYLNDQTEPLSAEEVAEQVGLARVTARRYLDYMVKSGHIDMKIQYGSIGRPINRYITKGK</sequence>
<dbReference type="Pfam" id="PF09339">
    <property type="entry name" value="HTH_IclR"/>
    <property type="match status" value="1"/>
</dbReference>
<reference evidence="11" key="1">
    <citation type="submission" date="2020-06" db="EMBL/GenBank/DDBJ databases">
        <title>A novel thermopfilic bacterium from Erzurum, Turkey.</title>
        <authorList>
            <person name="Adiguzel A."/>
            <person name="Ay H."/>
            <person name="Baltaci M.O."/>
        </authorList>
    </citation>
    <scope>NUCLEOTIDE SEQUENCE</scope>
    <source>
        <strain evidence="11">P2</strain>
    </source>
</reference>
<dbReference type="EMBL" id="JABTTE010000005">
    <property type="protein sequence ID" value="NSL51365.1"/>
    <property type="molecule type" value="Genomic_DNA"/>
</dbReference>
<dbReference type="GO" id="GO:0000156">
    <property type="term" value="F:phosphorelay response regulator activity"/>
    <property type="evidence" value="ECO:0007669"/>
    <property type="project" value="TreeGrafter"/>
</dbReference>
<keyword evidence="3 9" id="KW-0597">Phosphoprotein</keyword>
<evidence type="ECO:0000256" key="1">
    <source>
        <dbReference type="ARBA" id="ARBA00004496"/>
    </source>
</evidence>
<dbReference type="InterPro" id="IPR036390">
    <property type="entry name" value="WH_DNA-bd_sf"/>
</dbReference>
<evidence type="ECO:0000256" key="6">
    <source>
        <dbReference type="ARBA" id="ARBA00023125"/>
    </source>
</evidence>
<evidence type="ECO:0000259" key="10">
    <source>
        <dbReference type="PROSITE" id="PS50110"/>
    </source>
</evidence>
<dbReference type="InterPro" id="IPR051271">
    <property type="entry name" value="2C-system_Tx_regulators"/>
</dbReference>
<dbReference type="AlphaFoldDB" id="A0A8J8GFI0"/>
<dbReference type="Gene3D" id="3.40.50.2300">
    <property type="match status" value="1"/>
</dbReference>
<organism evidence="11 12">
    <name type="scientific">Calidifontibacillus erzurumensis</name>
    <dbReference type="NCBI Taxonomy" id="2741433"/>
    <lineage>
        <taxon>Bacteria</taxon>
        <taxon>Bacillati</taxon>
        <taxon>Bacillota</taxon>
        <taxon>Bacilli</taxon>
        <taxon>Bacillales</taxon>
        <taxon>Bacillaceae</taxon>
        <taxon>Calidifontibacillus/Schinkia group</taxon>
        <taxon>Calidifontibacillus</taxon>
    </lineage>
</organism>
<protein>
    <submittedName>
        <fullName evidence="11">Response regulator</fullName>
    </submittedName>
</protein>
<dbReference type="CDD" id="cd19925">
    <property type="entry name" value="REC_citrate_TCS"/>
    <property type="match status" value="1"/>
</dbReference>
<dbReference type="GO" id="GO:0005737">
    <property type="term" value="C:cytoplasm"/>
    <property type="evidence" value="ECO:0007669"/>
    <property type="project" value="UniProtKB-SubCell"/>
</dbReference>
<dbReference type="PIRSF" id="PIRSF006171">
    <property type="entry name" value="RR_citrat_malat"/>
    <property type="match status" value="1"/>
</dbReference>
<feature type="modified residue" description="4-aspartylphosphate" evidence="9">
    <location>
        <position position="58"/>
    </location>
</feature>